<dbReference type="Gene3D" id="3.30.780.10">
    <property type="entry name" value="SUI1-like domain"/>
    <property type="match status" value="1"/>
</dbReference>
<evidence type="ECO:0000256" key="4">
    <source>
        <dbReference type="ARBA" id="ARBA00023128"/>
    </source>
</evidence>
<evidence type="ECO:0000256" key="1">
    <source>
        <dbReference type="ARBA" id="ARBA00004173"/>
    </source>
</evidence>
<sequence length="92" mass="10576">MSLAYSVPRNIRRHLPIYTQYRSGGAQCFILIKNIQGHTPALAKDLTDSLFDPADPSAGRMRVEQHSNRLIIKGARPEWKTRVVDWLRDRGF</sequence>
<dbReference type="PANTHER" id="PTHR13477:SF0">
    <property type="entry name" value="LARGE RIBOSOMAL SUBUNIT PROTEIN ML49"/>
    <property type="match status" value="1"/>
</dbReference>
<name>A0AAW0BCS7_9AGAR</name>
<evidence type="ECO:0000313" key="7">
    <source>
        <dbReference type="EMBL" id="KAK7023941.1"/>
    </source>
</evidence>
<evidence type="ECO:0000313" key="8">
    <source>
        <dbReference type="Proteomes" id="UP001362999"/>
    </source>
</evidence>
<comment type="subcellular location">
    <subcellularLocation>
        <location evidence="1">Mitochondrion</location>
    </subcellularLocation>
</comment>
<accession>A0AAW0BCS7</accession>
<dbReference type="EMBL" id="JAWWNJ010000035">
    <property type="protein sequence ID" value="KAK7023941.1"/>
    <property type="molecule type" value="Genomic_DNA"/>
</dbReference>
<dbReference type="AlphaFoldDB" id="A0AAW0BCS7"/>
<dbReference type="GO" id="GO:0003735">
    <property type="term" value="F:structural constituent of ribosome"/>
    <property type="evidence" value="ECO:0007669"/>
    <property type="project" value="InterPro"/>
</dbReference>
<keyword evidence="3 7" id="KW-0689">Ribosomal protein</keyword>
<evidence type="ECO:0000256" key="5">
    <source>
        <dbReference type="ARBA" id="ARBA00023274"/>
    </source>
</evidence>
<organism evidence="7 8">
    <name type="scientific">Favolaschia claudopus</name>
    <dbReference type="NCBI Taxonomy" id="2862362"/>
    <lineage>
        <taxon>Eukaryota</taxon>
        <taxon>Fungi</taxon>
        <taxon>Dikarya</taxon>
        <taxon>Basidiomycota</taxon>
        <taxon>Agaricomycotina</taxon>
        <taxon>Agaricomycetes</taxon>
        <taxon>Agaricomycetidae</taxon>
        <taxon>Agaricales</taxon>
        <taxon>Marasmiineae</taxon>
        <taxon>Mycenaceae</taxon>
        <taxon>Favolaschia</taxon>
    </lineage>
</organism>
<gene>
    <name evidence="7" type="ORF">R3P38DRAFT_1080193</name>
</gene>
<proteinExistence type="inferred from homology"/>
<protein>
    <recommendedName>
        <fullName evidence="6">Large ribosomal subunit protein mL49</fullName>
    </recommendedName>
</protein>
<dbReference type="GO" id="GO:0006412">
    <property type="term" value="P:translation"/>
    <property type="evidence" value="ECO:0007669"/>
    <property type="project" value="InterPro"/>
</dbReference>
<keyword evidence="8" id="KW-1185">Reference proteome</keyword>
<evidence type="ECO:0000256" key="6">
    <source>
        <dbReference type="ARBA" id="ARBA00035191"/>
    </source>
</evidence>
<evidence type="ECO:0000256" key="2">
    <source>
        <dbReference type="ARBA" id="ARBA00005677"/>
    </source>
</evidence>
<dbReference type="Pfam" id="PF05046">
    <property type="entry name" value="Img2"/>
    <property type="match status" value="1"/>
</dbReference>
<dbReference type="Proteomes" id="UP001362999">
    <property type="component" value="Unassembled WGS sequence"/>
</dbReference>
<comment type="caution">
    <text evidence="7">The sequence shown here is derived from an EMBL/GenBank/DDBJ whole genome shotgun (WGS) entry which is preliminary data.</text>
</comment>
<keyword evidence="5" id="KW-0687">Ribonucleoprotein</keyword>
<reference evidence="7 8" key="1">
    <citation type="journal article" date="2024" name="J Genomics">
        <title>Draft genome sequencing and assembly of Favolaschia claudopus CIRM-BRFM 2984 isolated from oak limbs.</title>
        <authorList>
            <person name="Navarro D."/>
            <person name="Drula E."/>
            <person name="Chaduli D."/>
            <person name="Cazenave R."/>
            <person name="Ahrendt S."/>
            <person name="Wang J."/>
            <person name="Lipzen A."/>
            <person name="Daum C."/>
            <person name="Barry K."/>
            <person name="Grigoriev I.V."/>
            <person name="Favel A."/>
            <person name="Rosso M.N."/>
            <person name="Martin F."/>
        </authorList>
    </citation>
    <scope>NUCLEOTIDE SEQUENCE [LARGE SCALE GENOMIC DNA]</scope>
    <source>
        <strain evidence="7 8">CIRM-BRFM 2984</strain>
    </source>
</reference>
<dbReference type="InterPro" id="IPR007740">
    <property type="entry name" value="Ribosomal_mL49"/>
</dbReference>
<evidence type="ECO:0000256" key="3">
    <source>
        <dbReference type="ARBA" id="ARBA00022980"/>
    </source>
</evidence>
<comment type="similarity">
    <text evidence="2">Belongs to the mitochondrion-specific ribosomal protein mL49 family.</text>
</comment>
<keyword evidence="4" id="KW-0496">Mitochondrion</keyword>
<dbReference type="GO" id="GO:0005762">
    <property type="term" value="C:mitochondrial large ribosomal subunit"/>
    <property type="evidence" value="ECO:0007669"/>
    <property type="project" value="TreeGrafter"/>
</dbReference>
<dbReference type="PANTHER" id="PTHR13477">
    <property type="entry name" value="MITOCHONDRIAL 39S RIBOSOMAL PROTEIN L49"/>
    <property type="match status" value="1"/>
</dbReference>